<name>A0ACC3CDM0_PYRYE</name>
<dbReference type="EMBL" id="CM020620">
    <property type="protein sequence ID" value="KAK1867943.1"/>
    <property type="molecule type" value="Genomic_DNA"/>
</dbReference>
<keyword evidence="2" id="KW-1185">Reference proteome</keyword>
<comment type="caution">
    <text evidence="1">The sequence shown here is derived from an EMBL/GenBank/DDBJ whole genome shotgun (WGS) entry which is preliminary data.</text>
</comment>
<gene>
    <name evidence="1" type="ORF">I4F81_010440</name>
</gene>
<protein>
    <submittedName>
        <fullName evidence="1">Uncharacterized protein</fullName>
    </submittedName>
</protein>
<reference evidence="1" key="1">
    <citation type="submission" date="2019-11" db="EMBL/GenBank/DDBJ databases">
        <title>Nori genome reveals adaptations in red seaweeds to the harsh intertidal environment.</title>
        <authorList>
            <person name="Wang D."/>
            <person name="Mao Y."/>
        </authorList>
    </citation>
    <scope>NUCLEOTIDE SEQUENCE</scope>
    <source>
        <tissue evidence="1">Gametophyte</tissue>
    </source>
</reference>
<organism evidence="1 2">
    <name type="scientific">Pyropia yezoensis</name>
    <name type="common">Susabi-nori</name>
    <name type="synonym">Porphyra yezoensis</name>
    <dbReference type="NCBI Taxonomy" id="2788"/>
    <lineage>
        <taxon>Eukaryota</taxon>
        <taxon>Rhodophyta</taxon>
        <taxon>Bangiophyceae</taxon>
        <taxon>Bangiales</taxon>
        <taxon>Bangiaceae</taxon>
        <taxon>Pyropia</taxon>
    </lineage>
</organism>
<dbReference type="Proteomes" id="UP000798662">
    <property type="component" value="Chromosome 3"/>
</dbReference>
<evidence type="ECO:0000313" key="2">
    <source>
        <dbReference type="Proteomes" id="UP000798662"/>
    </source>
</evidence>
<evidence type="ECO:0000313" key="1">
    <source>
        <dbReference type="EMBL" id="KAK1867943.1"/>
    </source>
</evidence>
<sequence length="263" mass="27535">MAPSATPPLGLLDLPADLLDLILVAVADPWSLRSVSRTCRRLAAATAPASPLWRALLAANVDLTPLPAWPTEWETAFYCYWDGTYGEETDQAAFAPPLARVAGWTGPALPALPESAVERALVEHETAAAEPDEAEEFGELTRDGGLVSWGGPSRDGEPPEPGAPAVDRPPAGSFLAPPSGTCSPCASPLAPYGGRVRAPPMRRPLPPRTRCSPPRAPTRTRGSRSSRGAGASAPTRRRRGAAGAAARRARRSAGSWRGRGSAT</sequence>
<proteinExistence type="predicted"/>
<accession>A0ACC3CDM0</accession>